<evidence type="ECO:0000313" key="3">
    <source>
        <dbReference type="Proteomes" id="UP000677803"/>
    </source>
</evidence>
<dbReference type="AlphaFoldDB" id="A0A8S4B0A0"/>
<accession>A0A8S4B0A0</accession>
<gene>
    <name evidence="2" type="ORF">MMEN_LOCUS11277</name>
</gene>
<name>A0A8S4B0A0_9TELE</name>
<dbReference type="GO" id="GO:0005737">
    <property type="term" value="C:cytoplasm"/>
    <property type="evidence" value="ECO:0007669"/>
    <property type="project" value="TreeGrafter"/>
</dbReference>
<dbReference type="OrthoDB" id="6286739at2759"/>
<sequence>MLEAPEGIVKDHCSVRTEREPSLYFGCNRKCSCAFGLTRVSRGQSEHSGTQRSRPASFIRAELRHTWSDGDEQFGVSNSPRRAESRNGRIHFNFELTFNCLAGGRSKRSMATGGFKPNATTDFLEEWKAKREKMRAKMLGDIAAATGAPLAGGPERGAPAGNCQPPPYSLARSSSGGALKRPEEEEHHPVAPAASPASNLKKAPPQSDMTPRASPDSSQMACNDSDKESPSPGKGKDKKSAGPSARKGKGQIEKRKLREKRRSTGVVSIPSNEVSLPFRGLDTSTPV</sequence>
<dbReference type="PANTHER" id="PTHR15093">
    <property type="entry name" value="PROSTATE APOPTOSIS RESPONSE PROTEIN PAR-4"/>
    <property type="match status" value="1"/>
</dbReference>
<protein>
    <submittedName>
        <fullName evidence="2">(Atlantic silverside) hypothetical protein</fullName>
    </submittedName>
</protein>
<dbReference type="GO" id="GO:0043065">
    <property type="term" value="P:positive regulation of apoptotic process"/>
    <property type="evidence" value="ECO:0007669"/>
    <property type="project" value="TreeGrafter"/>
</dbReference>
<organism evidence="2 3">
    <name type="scientific">Menidia menidia</name>
    <name type="common">Atlantic silverside</name>
    <dbReference type="NCBI Taxonomy" id="238744"/>
    <lineage>
        <taxon>Eukaryota</taxon>
        <taxon>Metazoa</taxon>
        <taxon>Chordata</taxon>
        <taxon>Craniata</taxon>
        <taxon>Vertebrata</taxon>
        <taxon>Euteleostomi</taxon>
        <taxon>Actinopterygii</taxon>
        <taxon>Neopterygii</taxon>
        <taxon>Teleostei</taxon>
        <taxon>Neoteleostei</taxon>
        <taxon>Acanthomorphata</taxon>
        <taxon>Ovalentaria</taxon>
        <taxon>Atherinomorphae</taxon>
        <taxon>Atheriniformes</taxon>
        <taxon>Atherinopsidae</taxon>
        <taxon>Menidiinae</taxon>
        <taxon>Menidia</taxon>
    </lineage>
</organism>
<dbReference type="GO" id="GO:0006915">
    <property type="term" value="P:apoptotic process"/>
    <property type="evidence" value="ECO:0007669"/>
    <property type="project" value="InterPro"/>
</dbReference>
<evidence type="ECO:0000313" key="2">
    <source>
        <dbReference type="EMBL" id="CAG5927401.1"/>
    </source>
</evidence>
<feature type="region of interest" description="Disordered" evidence="1">
    <location>
        <begin position="150"/>
        <end position="287"/>
    </location>
</feature>
<feature type="compositionally biased region" description="Polar residues" evidence="1">
    <location>
        <begin position="265"/>
        <end position="274"/>
    </location>
</feature>
<evidence type="ECO:0000256" key="1">
    <source>
        <dbReference type="SAM" id="MobiDB-lite"/>
    </source>
</evidence>
<dbReference type="Proteomes" id="UP000677803">
    <property type="component" value="Unassembled WGS sequence"/>
</dbReference>
<keyword evidence="3" id="KW-1185">Reference proteome</keyword>
<feature type="compositionally biased region" description="Basic and acidic residues" evidence="1">
    <location>
        <begin position="180"/>
        <end position="189"/>
    </location>
</feature>
<reference evidence="2" key="1">
    <citation type="submission" date="2021-05" db="EMBL/GenBank/DDBJ databases">
        <authorList>
            <person name="Tigano A."/>
        </authorList>
    </citation>
    <scope>NUCLEOTIDE SEQUENCE</scope>
</reference>
<feature type="compositionally biased region" description="Basic and acidic residues" evidence="1">
    <location>
        <begin position="224"/>
        <end position="240"/>
    </location>
</feature>
<dbReference type="InterPro" id="IPR026117">
    <property type="entry name" value="Par-4"/>
</dbReference>
<comment type="caution">
    <text evidence="2">The sequence shown here is derived from an EMBL/GenBank/DDBJ whole genome shotgun (WGS) entry which is preliminary data.</text>
</comment>
<proteinExistence type="predicted"/>
<dbReference type="PANTHER" id="PTHR15093:SF1">
    <property type="entry name" value="PRKC APOPTOSIS WT1 REGULATOR PROTEIN"/>
    <property type="match status" value="1"/>
</dbReference>
<dbReference type="EMBL" id="CAJRST010011113">
    <property type="protein sequence ID" value="CAG5927401.1"/>
    <property type="molecule type" value="Genomic_DNA"/>
</dbReference>